<evidence type="ECO:0000256" key="1">
    <source>
        <dbReference type="SAM" id="SignalP"/>
    </source>
</evidence>
<gene>
    <name evidence="2" type="ORF">SCHIN_v1c05540</name>
</gene>
<dbReference type="AlphaFoldDB" id="A0A5B9Y3Z8"/>
<proteinExistence type="predicted"/>
<organism evidence="2 3">
    <name type="scientific">Spiroplasma chinense</name>
    <dbReference type="NCBI Taxonomy" id="216932"/>
    <lineage>
        <taxon>Bacteria</taxon>
        <taxon>Bacillati</taxon>
        <taxon>Mycoplasmatota</taxon>
        <taxon>Mollicutes</taxon>
        <taxon>Entomoplasmatales</taxon>
        <taxon>Spiroplasmataceae</taxon>
        <taxon>Spiroplasma</taxon>
    </lineage>
</organism>
<reference evidence="2 3" key="1">
    <citation type="submission" date="2019-08" db="EMBL/GenBank/DDBJ databases">
        <title>Complete genome sequence of Spiroplasma chinense CCH (DSM 19755).</title>
        <authorList>
            <person name="Shen H.-Y."/>
            <person name="Lin Y.-C."/>
            <person name="Chou L."/>
            <person name="Kuo C.-H."/>
        </authorList>
    </citation>
    <scope>NUCLEOTIDE SEQUENCE [LARGE SCALE GENOMIC DNA]</scope>
    <source>
        <strain evidence="2 3">CCH</strain>
    </source>
</reference>
<accession>A0A5B9Y3Z8</accession>
<sequence>MKKLISLLGSLTLTVSSTSAVMACRSGAKRTTDDDAKIVMDGVTQVMHDYSKALFLNQNEVKGVHVSPSSFLNTNLMNKSLESLDLKDLISSENLSNDTTYKTLVEKHFDVDKLTSDIDVSNNIYKGGVESVTSQIDLTISLFVNQLEGITDPTGLFSLITLMDINNLLSPGGMLAGLKEVLTKEGLKIIEDAFNNDIYLGMTMQQAIDSSSIGLSNALNLLVNKDSAIWLESGSVDNVKDNLEEAMSLIKINLNEIVNNGASISFDISKDLKVLAEIIRFVKTMVIYIDSYSFEQMTDNFLNRNDVLKNRNTLKFTIDNSYNTINIKKLTGILNIMVNDVDGKGEIVFKNLLAVLMGGTDTGLFAPNVAIAIGPKMSHDAYGFLIGNVAVGLMGGEAEMELPEGSPLAKIYLDSAVRSFITYGLASSFEKPQANWDTGAGVTAIALSALLDDPTAADVLAPYLQAVVDNGDRTKFESDWLAYIWSNNNQLLNFSIKNLLSLPLSELLSLFGGETEGKFDNVVSSIFDFFTRKSLKEIINNLNLEMNSLTNEQSTIDFNEIAKIFETIGEKIEEAIANPKDFWKILGYKGTGDYEENSAFDLLYKFLSKSKWIESIAKVVNVYMREYNMQVTQLNSAAKTLFDSLNVTKESSSNDKFVYSVTDGKITNKFEITLTGQTGNKVIKSITLL</sequence>
<dbReference type="RefSeq" id="WP_166508137.1">
    <property type="nucleotide sequence ID" value="NZ_CP043026.1"/>
</dbReference>
<dbReference type="Proteomes" id="UP000323144">
    <property type="component" value="Chromosome"/>
</dbReference>
<dbReference type="KEGG" id="schi:SCHIN_v1c05540"/>
<keyword evidence="3" id="KW-1185">Reference proteome</keyword>
<feature type="signal peptide" evidence="1">
    <location>
        <begin position="1"/>
        <end position="22"/>
    </location>
</feature>
<protein>
    <recommendedName>
        <fullName evidence="4">MOLPALP family lipoprotein</fullName>
    </recommendedName>
</protein>
<evidence type="ECO:0000313" key="2">
    <source>
        <dbReference type="EMBL" id="QEH61751.1"/>
    </source>
</evidence>
<evidence type="ECO:0000313" key="3">
    <source>
        <dbReference type="Proteomes" id="UP000323144"/>
    </source>
</evidence>
<dbReference type="PROSITE" id="PS51257">
    <property type="entry name" value="PROKAR_LIPOPROTEIN"/>
    <property type="match status" value="1"/>
</dbReference>
<keyword evidence="1" id="KW-0732">Signal</keyword>
<dbReference type="EMBL" id="CP043026">
    <property type="protein sequence ID" value="QEH61751.1"/>
    <property type="molecule type" value="Genomic_DNA"/>
</dbReference>
<name>A0A5B9Y3Z8_9MOLU</name>
<evidence type="ECO:0008006" key="4">
    <source>
        <dbReference type="Google" id="ProtNLM"/>
    </source>
</evidence>
<feature type="chain" id="PRO_5022992370" description="MOLPALP family lipoprotein" evidence="1">
    <location>
        <begin position="23"/>
        <end position="689"/>
    </location>
</feature>